<sequence length="446" mass="51381">MELKGEKFCGILESIVKCPVCQKRLNGDFILCESGHCACRECTLKNSQKCIIKTCLKPYIATKNLLIQQLLQQIDGIKVCLMELDATNRKLKDDKQINNDKKDGLLPGQYSCWITDNCKFVGYELEMAQHYEHNHPLEFHEDSNGKLPYTQNWQMNYISDDNLNRAFKVPKVGIFILHISKNSCNILRACILMLAPSGIAFQYYYRLEVECDKKKKRYNGRVDSARISKGRVLRHRGIGLFITVNEDLSKALKEKLLFECSVTIEKSNETIFNGLNSKITNNQQNSAKNQVNIKDNSLKPAEFREQQLNIDTRNKDEQLKRVKAEMIAKMRKQKEQNLLRKTTTEAKIHETQSSHADKLSATQSRSLYPSLKQESIHQRNPNVAQTSGIVNNHFEVRRENVIPSAPLFERQPPYNPSFIQQRDINRERVNDARKANKNKGDNCVVC</sequence>
<organism evidence="1 2">
    <name type="scientific">Microctonus aethiopoides</name>
    <dbReference type="NCBI Taxonomy" id="144406"/>
    <lineage>
        <taxon>Eukaryota</taxon>
        <taxon>Metazoa</taxon>
        <taxon>Ecdysozoa</taxon>
        <taxon>Arthropoda</taxon>
        <taxon>Hexapoda</taxon>
        <taxon>Insecta</taxon>
        <taxon>Pterygota</taxon>
        <taxon>Neoptera</taxon>
        <taxon>Endopterygota</taxon>
        <taxon>Hymenoptera</taxon>
        <taxon>Apocrita</taxon>
        <taxon>Ichneumonoidea</taxon>
        <taxon>Braconidae</taxon>
        <taxon>Euphorinae</taxon>
        <taxon>Microctonus</taxon>
    </lineage>
</organism>
<name>A0AA39EZE4_9HYME</name>
<dbReference type="AlphaFoldDB" id="A0AA39EZE4"/>
<comment type="caution">
    <text evidence="1">The sequence shown here is derived from an EMBL/GenBank/DDBJ whole genome shotgun (WGS) entry which is preliminary data.</text>
</comment>
<accession>A0AA39EZE4</accession>
<reference evidence="1" key="1">
    <citation type="journal article" date="2023" name="bioRxiv">
        <title>Scaffold-level genome assemblies of two parasitoid biocontrol wasps reveal the parthenogenesis mechanism and an associated novel virus.</title>
        <authorList>
            <person name="Inwood S."/>
            <person name="Skelly J."/>
            <person name="Guhlin J."/>
            <person name="Harrop T."/>
            <person name="Goldson S."/>
            <person name="Dearden P."/>
        </authorList>
    </citation>
    <scope>NUCLEOTIDE SEQUENCE</scope>
    <source>
        <strain evidence="1">Irish</strain>
        <tissue evidence="1">Whole body</tissue>
    </source>
</reference>
<protein>
    <submittedName>
        <fullName evidence="1">Uncharacterized protein</fullName>
    </submittedName>
</protein>
<dbReference type="Proteomes" id="UP001168990">
    <property type="component" value="Unassembled WGS sequence"/>
</dbReference>
<gene>
    <name evidence="1" type="ORF">PV328_007999</name>
</gene>
<evidence type="ECO:0000313" key="2">
    <source>
        <dbReference type="Proteomes" id="UP001168990"/>
    </source>
</evidence>
<proteinExistence type="predicted"/>
<dbReference type="EMBL" id="JAQQBS010001423">
    <property type="protein sequence ID" value="KAK0160607.1"/>
    <property type="molecule type" value="Genomic_DNA"/>
</dbReference>
<keyword evidence="2" id="KW-1185">Reference proteome</keyword>
<evidence type="ECO:0000313" key="1">
    <source>
        <dbReference type="EMBL" id="KAK0160607.1"/>
    </source>
</evidence>
<reference evidence="1" key="2">
    <citation type="submission" date="2023-03" db="EMBL/GenBank/DDBJ databases">
        <authorList>
            <person name="Inwood S.N."/>
            <person name="Skelly J.G."/>
            <person name="Guhlin J."/>
            <person name="Harrop T.W.R."/>
            <person name="Goldson S.G."/>
            <person name="Dearden P.K."/>
        </authorList>
    </citation>
    <scope>NUCLEOTIDE SEQUENCE</scope>
    <source>
        <strain evidence="1">Irish</strain>
        <tissue evidence="1">Whole body</tissue>
    </source>
</reference>